<dbReference type="EMBL" id="JBJQND010000015">
    <property type="protein sequence ID" value="KAL3851838.1"/>
    <property type="molecule type" value="Genomic_DNA"/>
</dbReference>
<keyword evidence="4" id="KW-1185">Reference proteome</keyword>
<evidence type="ECO:0000256" key="1">
    <source>
        <dbReference type="SAM" id="MobiDB-lite"/>
    </source>
</evidence>
<dbReference type="AlphaFoldDB" id="A0ABD3UUI7"/>
<reference evidence="3 4" key="1">
    <citation type="submission" date="2024-11" db="EMBL/GenBank/DDBJ databases">
        <title>Chromosome-level genome assembly of the freshwater bivalve Anodonta woodiana.</title>
        <authorList>
            <person name="Chen X."/>
        </authorList>
    </citation>
    <scope>NUCLEOTIDE SEQUENCE [LARGE SCALE GENOMIC DNA]</scope>
    <source>
        <strain evidence="3">MN2024</strain>
        <tissue evidence="3">Gills</tissue>
    </source>
</reference>
<keyword evidence="2" id="KW-0732">Signal</keyword>
<proteinExistence type="predicted"/>
<organism evidence="3 4">
    <name type="scientific">Sinanodonta woodiana</name>
    <name type="common">Chinese pond mussel</name>
    <name type="synonym">Anodonta woodiana</name>
    <dbReference type="NCBI Taxonomy" id="1069815"/>
    <lineage>
        <taxon>Eukaryota</taxon>
        <taxon>Metazoa</taxon>
        <taxon>Spiralia</taxon>
        <taxon>Lophotrochozoa</taxon>
        <taxon>Mollusca</taxon>
        <taxon>Bivalvia</taxon>
        <taxon>Autobranchia</taxon>
        <taxon>Heteroconchia</taxon>
        <taxon>Palaeoheterodonta</taxon>
        <taxon>Unionida</taxon>
        <taxon>Unionoidea</taxon>
        <taxon>Unionidae</taxon>
        <taxon>Unioninae</taxon>
        <taxon>Sinanodonta</taxon>
    </lineage>
</organism>
<feature type="region of interest" description="Disordered" evidence="1">
    <location>
        <begin position="197"/>
        <end position="216"/>
    </location>
</feature>
<evidence type="ECO:0000256" key="2">
    <source>
        <dbReference type="SAM" id="SignalP"/>
    </source>
</evidence>
<dbReference type="Proteomes" id="UP001634394">
    <property type="component" value="Unassembled WGS sequence"/>
</dbReference>
<feature type="region of interest" description="Disordered" evidence="1">
    <location>
        <begin position="160"/>
        <end position="183"/>
    </location>
</feature>
<comment type="caution">
    <text evidence="3">The sequence shown here is derived from an EMBL/GenBank/DDBJ whole genome shotgun (WGS) entry which is preliminary data.</text>
</comment>
<name>A0ABD3UUI7_SINWO</name>
<feature type="compositionally biased region" description="Basic and acidic residues" evidence="1">
    <location>
        <begin position="197"/>
        <end position="207"/>
    </location>
</feature>
<feature type="signal peptide" evidence="2">
    <location>
        <begin position="1"/>
        <end position="17"/>
    </location>
</feature>
<sequence>MLRFSILIFAVLGTAWGCSPPEGGYVEPTAAEIVFYADYVAIGRVTQIITPDPVYGDIHSSIYGAELLLSCQYKGGNMPKIITVSGAGFIPGHCTTKDLNYNTEYILFLSKRDNGYFEQTSTAHNATELDKFLKVCKLALKYPIGITPDVLKVQCQAPKTSSDCESYDPSASTPVPTSPFPEPVVSVSPEHVLHVEKAQGPKKEAEQKGPITTTPASGSGATNHYVFLLACVVTMHQAFVLL</sequence>
<gene>
    <name evidence="3" type="ORF">ACJMK2_015540</name>
</gene>
<evidence type="ECO:0000313" key="4">
    <source>
        <dbReference type="Proteomes" id="UP001634394"/>
    </source>
</evidence>
<protein>
    <submittedName>
        <fullName evidence="3">Uncharacterized protein</fullName>
    </submittedName>
</protein>
<accession>A0ABD3UUI7</accession>
<feature type="chain" id="PRO_5044840769" evidence="2">
    <location>
        <begin position="18"/>
        <end position="242"/>
    </location>
</feature>
<evidence type="ECO:0000313" key="3">
    <source>
        <dbReference type="EMBL" id="KAL3851838.1"/>
    </source>
</evidence>